<organism evidence="1 2">
    <name type="scientific">Mycena chlorophos</name>
    <name type="common">Agaric fungus</name>
    <name type="synonym">Agaricus chlorophos</name>
    <dbReference type="NCBI Taxonomy" id="658473"/>
    <lineage>
        <taxon>Eukaryota</taxon>
        <taxon>Fungi</taxon>
        <taxon>Dikarya</taxon>
        <taxon>Basidiomycota</taxon>
        <taxon>Agaricomycotina</taxon>
        <taxon>Agaricomycetes</taxon>
        <taxon>Agaricomycetidae</taxon>
        <taxon>Agaricales</taxon>
        <taxon>Marasmiineae</taxon>
        <taxon>Mycenaceae</taxon>
        <taxon>Mycena</taxon>
    </lineage>
</organism>
<sequence length="160" mass="17772">MAWTGPCFNLTRVVYLDIPHSFGLDLTRYLIQRRARRLRVIQHPPPLNNISTRHPAHRASFLSLQFISSPAWGLRSSSRVASNSQVLFCITRWTDSAHGKCCRDAMPAAAPALTSRLQLLYFSASLGLDAFPSPRNIRSSCLDEPARALVHEAAVAKGSF</sequence>
<dbReference type="Proteomes" id="UP000815677">
    <property type="component" value="Unassembled WGS sequence"/>
</dbReference>
<protein>
    <submittedName>
        <fullName evidence="1">Uncharacterized protein</fullName>
    </submittedName>
</protein>
<evidence type="ECO:0000313" key="1">
    <source>
        <dbReference type="EMBL" id="GAT51064.1"/>
    </source>
</evidence>
<evidence type="ECO:0000313" key="2">
    <source>
        <dbReference type="Proteomes" id="UP000815677"/>
    </source>
</evidence>
<gene>
    <name evidence="1" type="ORF">MCHLO_08238</name>
</gene>
<reference evidence="1" key="1">
    <citation type="submission" date="2014-09" db="EMBL/GenBank/DDBJ databases">
        <title>Genome sequence of the luminous mushroom Mycena chlorophos for searching fungal bioluminescence genes.</title>
        <authorList>
            <person name="Tanaka Y."/>
            <person name="Kasuga D."/>
            <person name="Oba Y."/>
            <person name="Hase S."/>
            <person name="Sato K."/>
            <person name="Oba Y."/>
            <person name="Sakakibara Y."/>
        </authorList>
    </citation>
    <scope>NUCLEOTIDE SEQUENCE</scope>
</reference>
<name>A0ABQ0LIW0_MYCCL</name>
<keyword evidence="2" id="KW-1185">Reference proteome</keyword>
<accession>A0ABQ0LIW0</accession>
<proteinExistence type="predicted"/>
<dbReference type="EMBL" id="DF846895">
    <property type="protein sequence ID" value="GAT51064.1"/>
    <property type="molecule type" value="Genomic_DNA"/>
</dbReference>